<name>A0A3B0RWY2_9ZZZZ</name>
<dbReference type="SUPFAM" id="SSF64076">
    <property type="entry name" value="MTH938-like"/>
    <property type="match status" value="1"/>
</dbReference>
<evidence type="ECO:0000313" key="1">
    <source>
        <dbReference type="EMBL" id="VAV96837.1"/>
    </source>
</evidence>
<dbReference type="AlphaFoldDB" id="A0A3B0RWY2"/>
<dbReference type="PANTHER" id="PTHR21192:SF2">
    <property type="entry name" value="NADH DEHYDROGENASE [UBIQUINONE] 1 ALPHA SUBCOMPLEX ASSEMBLY FACTOR 3"/>
    <property type="match status" value="1"/>
</dbReference>
<accession>A0A3B0RWY2</accession>
<gene>
    <name evidence="1" type="ORF">MNBD_ALPHA02-1498</name>
</gene>
<dbReference type="CDD" id="cd00248">
    <property type="entry name" value="Mth938-like"/>
    <property type="match status" value="1"/>
</dbReference>
<dbReference type="EMBL" id="UOED01000111">
    <property type="protein sequence ID" value="VAV96837.1"/>
    <property type="molecule type" value="Genomic_DNA"/>
</dbReference>
<dbReference type="PANTHER" id="PTHR21192">
    <property type="entry name" value="NUCLEAR PROTEIN E3-3"/>
    <property type="match status" value="1"/>
</dbReference>
<dbReference type="Gene3D" id="3.40.1230.10">
    <property type="entry name" value="MTH938-like"/>
    <property type="match status" value="1"/>
</dbReference>
<protein>
    <recommendedName>
        <fullName evidence="2">Mth938-like domain-containing protein</fullName>
    </recommendedName>
</protein>
<evidence type="ECO:0008006" key="2">
    <source>
        <dbReference type="Google" id="ProtNLM"/>
    </source>
</evidence>
<proteinExistence type="predicted"/>
<dbReference type="InterPro" id="IPR007523">
    <property type="entry name" value="NDUFAF3/AAMDC"/>
</dbReference>
<dbReference type="InterPro" id="IPR036748">
    <property type="entry name" value="MTH938-like_sf"/>
</dbReference>
<dbReference type="Pfam" id="PF04430">
    <property type="entry name" value="DUF498"/>
    <property type="match status" value="1"/>
</dbReference>
<organism evidence="1">
    <name type="scientific">hydrothermal vent metagenome</name>
    <dbReference type="NCBI Taxonomy" id="652676"/>
    <lineage>
        <taxon>unclassified sequences</taxon>
        <taxon>metagenomes</taxon>
        <taxon>ecological metagenomes</taxon>
    </lineage>
</organism>
<sequence>MEFKEVTSQDETAISAYGDGGFRIGEQRSSGSILLTPKGYYPWTATDVSSITLESLQRVIDQKSDIDILLIGMGETMVFLNKDLRAALEKINIPVDVMATGAAARTYNILLAEGRKVAAALIAV</sequence>
<reference evidence="1" key="1">
    <citation type="submission" date="2018-06" db="EMBL/GenBank/DDBJ databases">
        <authorList>
            <person name="Zhirakovskaya E."/>
        </authorList>
    </citation>
    <scope>NUCLEOTIDE SEQUENCE</scope>
</reference>